<evidence type="ECO:0008006" key="10">
    <source>
        <dbReference type="Google" id="ProtNLM"/>
    </source>
</evidence>
<feature type="transmembrane region" description="Helical" evidence="7">
    <location>
        <begin position="91"/>
        <end position="111"/>
    </location>
</feature>
<reference evidence="8 9" key="1">
    <citation type="journal article" date="2018" name="Genome Biol. Evol.">
        <title>Multiple Roots of Fruiting Body Formation in Amoebozoa.</title>
        <authorList>
            <person name="Hillmann F."/>
            <person name="Forbes G."/>
            <person name="Novohradska S."/>
            <person name="Ferling I."/>
            <person name="Riege K."/>
            <person name="Groth M."/>
            <person name="Westermann M."/>
            <person name="Marz M."/>
            <person name="Spaller T."/>
            <person name="Winckler T."/>
            <person name="Schaap P."/>
            <person name="Glockner G."/>
        </authorList>
    </citation>
    <scope>NUCLEOTIDE SEQUENCE [LARGE SCALE GENOMIC DNA]</scope>
    <source>
        <strain evidence="8 9">Jena</strain>
    </source>
</reference>
<gene>
    <name evidence="8" type="ORF">PROFUN_13668</name>
</gene>
<evidence type="ECO:0000256" key="7">
    <source>
        <dbReference type="SAM" id="Phobius"/>
    </source>
</evidence>
<dbReference type="InterPro" id="IPR019395">
    <property type="entry name" value="Transmembrane_161A/B"/>
</dbReference>
<feature type="transmembrane region" description="Helical" evidence="7">
    <location>
        <begin position="118"/>
        <end position="138"/>
    </location>
</feature>
<accession>A0A2P6MN35</accession>
<evidence type="ECO:0000256" key="4">
    <source>
        <dbReference type="ARBA" id="ARBA00022989"/>
    </source>
</evidence>
<evidence type="ECO:0000256" key="3">
    <source>
        <dbReference type="ARBA" id="ARBA00022692"/>
    </source>
</evidence>
<dbReference type="Proteomes" id="UP000241769">
    <property type="component" value="Unassembled WGS sequence"/>
</dbReference>
<feature type="transmembrane region" description="Helical" evidence="7">
    <location>
        <begin position="346"/>
        <end position="371"/>
    </location>
</feature>
<evidence type="ECO:0000256" key="6">
    <source>
        <dbReference type="ARBA" id="ARBA00023180"/>
    </source>
</evidence>
<comment type="subcellular location">
    <subcellularLocation>
        <location evidence="1">Membrane</location>
        <topology evidence="1">Multi-pass membrane protein</topology>
    </subcellularLocation>
</comment>
<organism evidence="8 9">
    <name type="scientific">Planoprotostelium fungivorum</name>
    <dbReference type="NCBI Taxonomy" id="1890364"/>
    <lineage>
        <taxon>Eukaryota</taxon>
        <taxon>Amoebozoa</taxon>
        <taxon>Evosea</taxon>
        <taxon>Variosea</taxon>
        <taxon>Cavosteliida</taxon>
        <taxon>Cavosteliaceae</taxon>
        <taxon>Planoprotostelium</taxon>
    </lineage>
</organism>
<evidence type="ECO:0000256" key="1">
    <source>
        <dbReference type="ARBA" id="ARBA00004141"/>
    </source>
</evidence>
<keyword evidence="3 7" id="KW-0812">Transmembrane</keyword>
<evidence type="ECO:0000256" key="5">
    <source>
        <dbReference type="ARBA" id="ARBA00023136"/>
    </source>
</evidence>
<dbReference type="OrthoDB" id="784140at2759"/>
<dbReference type="Pfam" id="PF10268">
    <property type="entry name" value="Tmemb_161AB"/>
    <property type="match status" value="1"/>
</dbReference>
<sequence length="446" mass="51848">MLTLSLQFAATIFLCFMYVRLSPYVSVSHQFFTGLYFCLPPMQDDEIEDKSNRNRKIKKKEESDDRGTVKMSQIEDNRLFKHLFWDNFDHLVLIFIVLLFNFFITEFWSCIIEDQSSLNTALLLFAMFYSLTVMTALVGHSGPQGITTRMFAGVTVGSTILAFGVLDVLEGYTTFGGDLRQGFHDFQQNLSQYSTENFDASIDITYSTFRLIIAIFSGLLGGVLFFSVLRYVRSYHEINSYRPDDWPTKLSHFCFVIPFIVVWFWIEPFRKVMVERITYYFPSFRDETLTVMQFYFIFIFCFCQFLLIRAYLEAFLATGTVWSEVKSPPKSVGWTRMAVRFKIVSLYTGVVTVACQFLAPAVLILSFLFFWKLRGIAHISTLPYCVPSVSPEEGMRLFSVTFYRGLFSFFVWWTMALWSLFSGAAYYFERDNNVFSALESPPQKVQ</sequence>
<feature type="transmembrane region" description="Helical" evidence="7">
    <location>
        <begin position="211"/>
        <end position="229"/>
    </location>
</feature>
<dbReference type="PANTHER" id="PTHR13624:SF6">
    <property type="entry name" value="EMEI"/>
    <property type="match status" value="1"/>
</dbReference>
<feature type="transmembrane region" description="Helical" evidence="7">
    <location>
        <begin position="150"/>
        <end position="169"/>
    </location>
</feature>
<dbReference type="PANTHER" id="PTHR13624">
    <property type="entry name" value="RE42071P"/>
    <property type="match status" value="1"/>
</dbReference>
<feature type="transmembrane region" description="Helical" evidence="7">
    <location>
        <begin position="405"/>
        <end position="428"/>
    </location>
</feature>
<dbReference type="InParanoid" id="A0A2P6MN35"/>
<keyword evidence="5 7" id="KW-0472">Membrane</keyword>
<dbReference type="EMBL" id="MDYQ01000673">
    <property type="protein sequence ID" value="PRP73092.1"/>
    <property type="molecule type" value="Genomic_DNA"/>
</dbReference>
<proteinExistence type="inferred from homology"/>
<feature type="transmembrane region" description="Helical" evidence="7">
    <location>
        <begin position="294"/>
        <end position="312"/>
    </location>
</feature>
<keyword evidence="6" id="KW-0325">Glycoprotein</keyword>
<keyword evidence="4 7" id="KW-1133">Transmembrane helix</keyword>
<feature type="transmembrane region" description="Helical" evidence="7">
    <location>
        <begin position="249"/>
        <end position="266"/>
    </location>
</feature>
<comment type="caution">
    <text evidence="8">The sequence shown here is derived from an EMBL/GenBank/DDBJ whole genome shotgun (WGS) entry which is preliminary data.</text>
</comment>
<evidence type="ECO:0000256" key="2">
    <source>
        <dbReference type="ARBA" id="ARBA00009706"/>
    </source>
</evidence>
<dbReference type="GO" id="GO:0016020">
    <property type="term" value="C:membrane"/>
    <property type="evidence" value="ECO:0007669"/>
    <property type="project" value="UniProtKB-SubCell"/>
</dbReference>
<evidence type="ECO:0000313" key="8">
    <source>
        <dbReference type="EMBL" id="PRP73092.1"/>
    </source>
</evidence>
<keyword evidence="9" id="KW-1185">Reference proteome</keyword>
<evidence type="ECO:0000313" key="9">
    <source>
        <dbReference type="Proteomes" id="UP000241769"/>
    </source>
</evidence>
<name>A0A2P6MN35_9EUKA</name>
<comment type="similarity">
    <text evidence="2">Belongs to the TMEM161 family.</text>
</comment>
<dbReference type="AlphaFoldDB" id="A0A2P6MN35"/>
<protein>
    <recommendedName>
        <fullName evidence="10">Transmembrane protein</fullName>
    </recommendedName>
</protein>